<dbReference type="Gene3D" id="3.20.20.100">
    <property type="entry name" value="NADP-dependent oxidoreductase domain"/>
    <property type="match status" value="1"/>
</dbReference>
<dbReference type="InterPro" id="IPR036812">
    <property type="entry name" value="NAD(P)_OxRdtase_dom_sf"/>
</dbReference>
<dbReference type="PANTHER" id="PTHR11732">
    <property type="entry name" value="ALDO/KETO REDUCTASE"/>
    <property type="match status" value="1"/>
</dbReference>
<dbReference type="PRINTS" id="PR00069">
    <property type="entry name" value="ALDKETRDTASE"/>
</dbReference>
<dbReference type="OrthoDB" id="416253at2759"/>
<dbReference type="EMBL" id="KZ350244">
    <property type="protein sequence ID" value="PIO64083.1"/>
    <property type="molecule type" value="Genomic_DNA"/>
</dbReference>
<dbReference type="GO" id="GO:0016491">
    <property type="term" value="F:oxidoreductase activity"/>
    <property type="evidence" value="ECO:0007669"/>
    <property type="project" value="InterPro"/>
</dbReference>
<feature type="non-terminal residue" evidence="2">
    <location>
        <position position="105"/>
    </location>
</feature>
<accession>A0A2G9U1H3</accession>
<dbReference type="SUPFAM" id="SSF51430">
    <property type="entry name" value="NAD(P)-linked oxidoreductase"/>
    <property type="match status" value="1"/>
</dbReference>
<dbReference type="InterPro" id="IPR020471">
    <property type="entry name" value="AKR"/>
</dbReference>
<evidence type="ECO:0000259" key="1">
    <source>
        <dbReference type="Pfam" id="PF00248"/>
    </source>
</evidence>
<sequence length="105" mass="11880">MPQVGLGTWQSSPGEVKAAVKTAIENGYRLIDTAAVYENEEAIGEQIKELIDAGKIKREDLFITTKVWITHEHPDDTEGAIRESLRKLKMDYVDLYLSHMPTCFN</sequence>
<reference evidence="2 3" key="1">
    <citation type="submission" date="2015-09" db="EMBL/GenBank/DDBJ databases">
        <title>Draft genome of the parasitic nematode Teladorsagia circumcincta isolate WARC Sus (inbred).</title>
        <authorList>
            <person name="Mitreva M."/>
        </authorList>
    </citation>
    <scope>NUCLEOTIDE SEQUENCE [LARGE SCALE GENOMIC DNA]</scope>
    <source>
        <strain evidence="2 3">S</strain>
    </source>
</reference>
<dbReference type="Proteomes" id="UP000230423">
    <property type="component" value="Unassembled WGS sequence"/>
</dbReference>
<evidence type="ECO:0000313" key="3">
    <source>
        <dbReference type="Proteomes" id="UP000230423"/>
    </source>
</evidence>
<proteinExistence type="predicted"/>
<gene>
    <name evidence="2" type="ORF">TELCIR_14300</name>
</gene>
<name>A0A2G9U1H3_TELCI</name>
<organism evidence="2 3">
    <name type="scientific">Teladorsagia circumcincta</name>
    <name type="common">Brown stomach worm</name>
    <name type="synonym">Ostertagia circumcincta</name>
    <dbReference type="NCBI Taxonomy" id="45464"/>
    <lineage>
        <taxon>Eukaryota</taxon>
        <taxon>Metazoa</taxon>
        <taxon>Ecdysozoa</taxon>
        <taxon>Nematoda</taxon>
        <taxon>Chromadorea</taxon>
        <taxon>Rhabditida</taxon>
        <taxon>Rhabditina</taxon>
        <taxon>Rhabditomorpha</taxon>
        <taxon>Strongyloidea</taxon>
        <taxon>Trichostrongylidae</taxon>
        <taxon>Teladorsagia</taxon>
    </lineage>
</organism>
<dbReference type="InterPro" id="IPR023210">
    <property type="entry name" value="NADP_OxRdtase_dom"/>
</dbReference>
<dbReference type="Pfam" id="PF00248">
    <property type="entry name" value="Aldo_ket_red"/>
    <property type="match status" value="1"/>
</dbReference>
<feature type="domain" description="NADP-dependent oxidoreductase" evidence="1">
    <location>
        <begin position="4"/>
        <end position="102"/>
    </location>
</feature>
<evidence type="ECO:0000313" key="2">
    <source>
        <dbReference type="EMBL" id="PIO64083.1"/>
    </source>
</evidence>
<dbReference type="AlphaFoldDB" id="A0A2G9U1H3"/>
<protein>
    <submittedName>
        <fullName evidence="2">Oxidoreductase, aldo/keto reductase family protein</fullName>
    </submittedName>
</protein>
<keyword evidence="3" id="KW-1185">Reference proteome</keyword>
<dbReference type="PROSITE" id="PS00798">
    <property type="entry name" value="ALDOKETO_REDUCTASE_1"/>
    <property type="match status" value="1"/>
</dbReference>
<dbReference type="InterPro" id="IPR018170">
    <property type="entry name" value="Aldo/ket_reductase_CS"/>
</dbReference>